<dbReference type="Proteomes" id="UP000234748">
    <property type="component" value="Unassembled WGS sequence"/>
</dbReference>
<accession>A0A2N5M723</accession>
<feature type="transmembrane region" description="Helical" evidence="7">
    <location>
        <begin position="103"/>
        <end position="123"/>
    </location>
</feature>
<feature type="transmembrane region" description="Helical" evidence="7">
    <location>
        <begin position="130"/>
        <end position="148"/>
    </location>
</feature>
<feature type="transmembrane region" description="Helical" evidence="7">
    <location>
        <begin position="230"/>
        <end position="250"/>
    </location>
</feature>
<evidence type="ECO:0000256" key="3">
    <source>
        <dbReference type="ARBA" id="ARBA00022475"/>
    </source>
</evidence>
<evidence type="ECO:0000256" key="5">
    <source>
        <dbReference type="ARBA" id="ARBA00022989"/>
    </source>
</evidence>
<gene>
    <name evidence="10" type="ORF">CUU66_08900</name>
</gene>
<feature type="transmembrane region" description="Helical" evidence="7">
    <location>
        <begin position="154"/>
        <end position="170"/>
    </location>
</feature>
<dbReference type="AlphaFoldDB" id="A0A2N5M723"/>
<dbReference type="PANTHER" id="PTHR30487:SF0">
    <property type="entry name" value="PREPILIN LEADER PEPTIDASE_N-METHYLTRANSFERASE-RELATED"/>
    <property type="match status" value="1"/>
</dbReference>
<keyword evidence="6 7" id="KW-0472">Membrane</keyword>
<dbReference type="Pfam" id="PF01478">
    <property type="entry name" value="Peptidase_A24"/>
    <property type="match status" value="1"/>
</dbReference>
<dbReference type="RefSeq" id="WP_101641335.1">
    <property type="nucleotide sequence ID" value="NZ_PGUY01000027.1"/>
</dbReference>
<feature type="domain" description="Prepilin peptidase A24 N-terminal" evidence="9">
    <location>
        <begin position="15"/>
        <end position="93"/>
    </location>
</feature>
<feature type="transmembrane region" description="Helical" evidence="7">
    <location>
        <begin position="77"/>
        <end position="97"/>
    </location>
</feature>
<keyword evidence="11" id="KW-1185">Reference proteome</keyword>
<evidence type="ECO:0000256" key="7">
    <source>
        <dbReference type="SAM" id="Phobius"/>
    </source>
</evidence>
<evidence type="ECO:0000256" key="4">
    <source>
        <dbReference type="ARBA" id="ARBA00022692"/>
    </source>
</evidence>
<dbReference type="GO" id="GO:0004190">
    <property type="term" value="F:aspartic-type endopeptidase activity"/>
    <property type="evidence" value="ECO:0007669"/>
    <property type="project" value="InterPro"/>
</dbReference>
<dbReference type="InterPro" id="IPR000045">
    <property type="entry name" value="Prepilin_IV_endopep_pep"/>
</dbReference>
<organism evidence="10 11">
    <name type="scientific">Peribacillus deserti</name>
    <dbReference type="NCBI Taxonomy" id="673318"/>
    <lineage>
        <taxon>Bacteria</taxon>
        <taxon>Bacillati</taxon>
        <taxon>Bacillota</taxon>
        <taxon>Bacilli</taxon>
        <taxon>Bacillales</taxon>
        <taxon>Bacillaceae</taxon>
        <taxon>Peribacillus</taxon>
    </lineage>
</organism>
<keyword evidence="3" id="KW-1003">Cell membrane</keyword>
<keyword evidence="5 7" id="KW-1133">Transmembrane helix</keyword>
<dbReference type="GO" id="GO:0006465">
    <property type="term" value="P:signal peptide processing"/>
    <property type="evidence" value="ECO:0007669"/>
    <property type="project" value="TreeGrafter"/>
</dbReference>
<dbReference type="GO" id="GO:0005886">
    <property type="term" value="C:plasma membrane"/>
    <property type="evidence" value="ECO:0007669"/>
    <property type="project" value="UniProtKB-SubCell"/>
</dbReference>
<evidence type="ECO:0000313" key="10">
    <source>
        <dbReference type="EMBL" id="PLT30151.1"/>
    </source>
</evidence>
<dbReference type="Gene3D" id="1.20.120.1220">
    <property type="match status" value="1"/>
</dbReference>
<dbReference type="Pfam" id="PF06750">
    <property type="entry name" value="A24_N_bact"/>
    <property type="match status" value="1"/>
</dbReference>
<evidence type="ECO:0000256" key="2">
    <source>
        <dbReference type="ARBA" id="ARBA00005801"/>
    </source>
</evidence>
<dbReference type="InterPro" id="IPR010627">
    <property type="entry name" value="Prepilin_pept_A24_N"/>
</dbReference>
<comment type="caution">
    <text evidence="10">The sequence shown here is derived from an EMBL/GenBank/DDBJ whole genome shotgun (WGS) entry which is preliminary data.</text>
</comment>
<dbReference type="InterPro" id="IPR050882">
    <property type="entry name" value="Prepilin_peptidase/N-MTase"/>
</dbReference>
<feature type="transmembrane region" description="Helical" evidence="7">
    <location>
        <begin position="182"/>
        <end position="210"/>
    </location>
</feature>
<evidence type="ECO:0000313" key="11">
    <source>
        <dbReference type="Proteomes" id="UP000234748"/>
    </source>
</evidence>
<feature type="domain" description="Prepilin type IV endopeptidase peptidase" evidence="8">
    <location>
        <begin position="108"/>
        <end position="211"/>
    </location>
</feature>
<dbReference type="OrthoDB" id="9789291at2"/>
<evidence type="ECO:0000259" key="9">
    <source>
        <dbReference type="Pfam" id="PF06750"/>
    </source>
</evidence>
<keyword evidence="4 7" id="KW-0812">Transmembrane</keyword>
<evidence type="ECO:0000259" key="8">
    <source>
        <dbReference type="Pfam" id="PF01478"/>
    </source>
</evidence>
<feature type="transmembrane region" description="Helical" evidence="7">
    <location>
        <begin position="6"/>
        <end position="26"/>
    </location>
</feature>
<evidence type="ECO:0000256" key="1">
    <source>
        <dbReference type="ARBA" id="ARBA00004651"/>
    </source>
</evidence>
<sequence length="254" mass="28307">MYNQFIITFIILFTFGLILGSFYNVVGLRVPIKKSIIYPRSACPNCKHQLRPIELIPVLSYLLQGGKCRSCKSRISPLYPIMEFMTGVLFAFSPLIFGWTSELFVAWTLISLFVIIFITDVTYMIIPDKILLFFAVIFLFERTLVPLYPWWDSILGAAAGFLTLLAIAIVSKGGMGGGDIKLFGVIGFVVGTKMVLLSFFLSTFLGAVLGLAGMKLGYVSKGKPIPFGPFIVFGTLTAYFFGQDILAWYVRLLH</sequence>
<comment type="subcellular location">
    <subcellularLocation>
        <location evidence="1">Cell membrane</location>
        <topology evidence="1">Multi-pass membrane protein</topology>
    </subcellularLocation>
</comment>
<dbReference type="EMBL" id="PGUY01000027">
    <property type="protein sequence ID" value="PLT30151.1"/>
    <property type="molecule type" value="Genomic_DNA"/>
</dbReference>
<name>A0A2N5M723_9BACI</name>
<evidence type="ECO:0000256" key="6">
    <source>
        <dbReference type="ARBA" id="ARBA00023136"/>
    </source>
</evidence>
<comment type="similarity">
    <text evidence="2">Belongs to the peptidase A24 family.</text>
</comment>
<dbReference type="PANTHER" id="PTHR30487">
    <property type="entry name" value="TYPE 4 PREPILIN-LIKE PROTEINS LEADER PEPTIDE-PROCESSING ENZYME"/>
    <property type="match status" value="1"/>
</dbReference>
<reference evidence="10 11" key="1">
    <citation type="submission" date="2017-11" db="EMBL/GenBank/DDBJ databases">
        <title>Comparitive Functional Genomics of Dry Heat Resistant strains isolated from the Viking Spacecraft.</title>
        <authorList>
            <person name="Seuylemezian A."/>
            <person name="Cooper K."/>
            <person name="Vaishampayan P."/>
        </authorList>
    </citation>
    <scope>NUCLEOTIDE SEQUENCE [LARGE SCALE GENOMIC DNA]</scope>
    <source>
        <strain evidence="10 11">V1-29</strain>
    </source>
</reference>
<protein>
    <submittedName>
        <fullName evidence="10">Prepilin peptidase</fullName>
    </submittedName>
</protein>
<proteinExistence type="inferred from homology"/>